<reference evidence="4 5" key="1">
    <citation type="submission" date="2018-02" db="EMBL/GenBank/DDBJ databases">
        <title>The draft genome of Sphingobacterium sp. 5JN-11.</title>
        <authorList>
            <person name="Liu L."/>
            <person name="Li L."/>
            <person name="Liang L."/>
            <person name="Zhang X."/>
            <person name="Wang T."/>
        </authorList>
    </citation>
    <scope>NUCLEOTIDE SEQUENCE [LARGE SCALE GENOMIC DNA]</scope>
    <source>
        <strain evidence="4 5">5JN-11</strain>
    </source>
</reference>
<accession>A0A2S9J2E5</accession>
<comment type="caution">
    <text evidence="4">The sequence shown here is derived from an EMBL/GenBank/DDBJ whole genome shotgun (WGS) entry which is preliminary data.</text>
</comment>
<keyword evidence="1" id="KW-0175">Coiled coil</keyword>
<dbReference type="Gene3D" id="3.30.565.10">
    <property type="entry name" value="Histidine kinase-like ATPase, C-terminal domain"/>
    <property type="match status" value="1"/>
</dbReference>
<name>A0A2S9J2E5_9SPHI</name>
<keyword evidence="5" id="KW-1185">Reference proteome</keyword>
<dbReference type="OrthoDB" id="9792992at2"/>
<evidence type="ECO:0000256" key="1">
    <source>
        <dbReference type="SAM" id="Coils"/>
    </source>
</evidence>
<evidence type="ECO:0000256" key="2">
    <source>
        <dbReference type="SAM" id="Phobius"/>
    </source>
</evidence>
<feature type="transmembrane region" description="Helical" evidence="2">
    <location>
        <begin position="64"/>
        <end position="85"/>
    </location>
</feature>
<dbReference type="Proteomes" id="UP000239711">
    <property type="component" value="Unassembled WGS sequence"/>
</dbReference>
<dbReference type="AlphaFoldDB" id="A0A2S9J2E5"/>
<feature type="transmembrane region" description="Helical" evidence="2">
    <location>
        <begin position="34"/>
        <end position="55"/>
    </location>
</feature>
<keyword evidence="2" id="KW-0472">Membrane</keyword>
<dbReference type="SUPFAM" id="SSF55874">
    <property type="entry name" value="ATPase domain of HSP90 chaperone/DNA topoisomerase II/histidine kinase"/>
    <property type="match status" value="1"/>
</dbReference>
<dbReference type="PANTHER" id="PTHR34220">
    <property type="entry name" value="SENSOR HISTIDINE KINASE YPDA"/>
    <property type="match status" value="1"/>
</dbReference>
<feature type="domain" description="Signal transduction histidine kinase internal region" evidence="3">
    <location>
        <begin position="166"/>
        <end position="239"/>
    </location>
</feature>
<gene>
    <name evidence="4" type="ORF">C5745_12535</name>
</gene>
<dbReference type="PANTHER" id="PTHR34220:SF7">
    <property type="entry name" value="SENSOR HISTIDINE KINASE YPDA"/>
    <property type="match status" value="1"/>
</dbReference>
<dbReference type="InterPro" id="IPR050640">
    <property type="entry name" value="Bact_2-comp_sensor_kinase"/>
</dbReference>
<evidence type="ECO:0000259" key="3">
    <source>
        <dbReference type="Pfam" id="PF06580"/>
    </source>
</evidence>
<feature type="coiled-coil region" evidence="1">
    <location>
        <begin position="135"/>
        <end position="168"/>
    </location>
</feature>
<feature type="transmembrane region" description="Helical" evidence="2">
    <location>
        <begin position="110"/>
        <end position="131"/>
    </location>
</feature>
<protein>
    <recommendedName>
        <fullName evidence="3">Signal transduction histidine kinase internal region domain-containing protein</fullName>
    </recommendedName>
</protein>
<keyword evidence="2" id="KW-1133">Transmembrane helix</keyword>
<dbReference type="InterPro" id="IPR036890">
    <property type="entry name" value="HATPase_C_sf"/>
</dbReference>
<evidence type="ECO:0000313" key="4">
    <source>
        <dbReference type="EMBL" id="PRD46920.1"/>
    </source>
</evidence>
<dbReference type="EMBL" id="PVBQ01000009">
    <property type="protein sequence ID" value="PRD46920.1"/>
    <property type="molecule type" value="Genomic_DNA"/>
</dbReference>
<organism evidence="4 5">
    <name type="scientific">Sphingobacterium haloxyli</name>
    <dbReference type="NCBI Taxonomy" id="2100533"/>
    <lineage>
        <taxon>Bacteria</taxon>
        <taxon>Pseudomonadati</taxon>
        <taxon>Bacteroidota</taxon>
        <taxon>Sphingobacteriia</taxon>
        <taxon>Sphingobacteriales</taxon>
        <taxon>Sphingobacteriaceae</taxon>
        <taxon>Sphingobacterium</taxon>
    </lineage>
</organism>
<feature type="transmembrane region" description="Helical" evidence="2">
    <location>
        <begin position="12"/>
        <end position="28"/>
    </location>
</feature>
<keyword evidence="2" id="KW-0812">Transmembrane</keyword>
<dbReference type="RefSeq" id="WP_105717354.1">
    <property type="nucleotide sequence ID" value="NZ_PVBQ01000009.1"/>
</dbReference>
<dbReference type="GO" id="GO:0016020">
    <property type="term" value="C:membrane"/>
    <property type="evidence" value="ECO:0007669"/>
    <property type="project" value="InterPro"/>
</dbReference>
<evidence type="ECO:0000313" key="5">
    <source>
        <dbReference type="Proteomes" id="UP000239711"/>
    </source>
</evidence>
<dbReference type="InterPro" id="IPR010559">
    <property type="entry name" value="Sig_transdc_His_kin_internal"/>
</dbReference>
<dbReference type="Pfam" id="PF06580">
    <property type="entry name" value="His_kinase"/>
    <property type="match status" value="1"/>
</dbReference>
<sequence>MISLTIKRGHLGFWVLYGLYFYVLNALGNEEMTIGTAFLSLPFFAFVFYTVHYIIKRFFAPRRYLIGALMLACFYIFSSSLIYMLSYGQSDALVYGKYIVADYAFNWREFLQTLLVLHGHFSILALLYFYYREQLRITREKLAEAERRLALEQQKVALEEQKRRYEYAALAAQVSPHMMANIFQNWKQELKTLKPELGQQVDRLYNLMRFYMEADHPDRFRTILLDDEVKAVYNYVEVRREGSDRECFIDFDIAGNLARFSVPPTTLLTLVENAFKYGEVDDPDFPIRVQVRIQQAGYRITVENRKARVDKNVVRHGYGLKSLKRRLEILYDSQASIAIKDTEEYYHVIILIEFEHLKHL</sequence>
<proteinExistence type="predicted"/>
<dbReference type="GO" id="GO:0000155">
    <property type="term" value="F:phosphorelay sensor kinase activity"/>
    <property type="evidence" value="ECO:0007669"/>
    <property type="project" value="InterPro"/>
</dbReference>